<dbReference type="Gene3D" id="1.10.3500.10">
    <property type="entry name" value="Tex N-terminal region-like"/>
    <property type="match status" value="1"/>
</dbReference>
<dbReference type="EMBL" id="JAUSSU010000010">
    <property type="protein sequence ID" value="MDQ0115252.1"/>
    <property type="molecule type" value="Genomic_DNA"/>
</dbReference>
<dbReference type="PANTHER" id="PTHR10724">
    <property type="entry name" value="30S RIBOSOMAL PROTEIN S1"/>
    <property type="match status" value="1"/>
</dbReference>
<feature type="region of interest" description="Disordered" evidence="1">
    <location>
        <begin position="1"/>
        <end position="23"/>
    </location>
</feature>
<dbReference type="SUPFAM" id="SSF158832">
    <property type="entry name" value="Tex N-terminal region-like"/>
    <property type="match status" value="1"/>
</dbReference>
<dbReference type="PANTHER" id="PTHR10724:SF10">
    <property type="entry name" value="S1 RNA-BINDING DOMAIN-CONTAINING PROTEIN 1"/>
    <property type="match status" value="1"/>
</dbReference>
<dbReference type="Gene3D" id="2.40.50.140">
    <property type="entry name" value="Nucleic acid-binding proteins"/>
    <property type="match status" value="1"/>
</dbReference>
<dbReference type="InterPro" id="IPR012337">
    <property type="entry name" value="RNaseH-like_sf"/>
</dbReference>
<dbReference type="InterPro" id="IPR041692">
    <property type="entry name" value="HHH_9"/>
</dbReference>
<dbReference type="InterPro" id="IPR012340">
    <property type="entry name" value="NA-bd_OB-fold"/>
</dbReference>
<dbReference type="SMART" id="SM00316">
    <property type="entry name" value="S1"/>
    <property type="match status" value="1"/>
</dbReference>
<name>A0ABT9U6J1_PAEHA</name>
<dbReference type="InterPro" id="IPR037027">
    <property type="entry name" value="YqgF/RNaseH-like_dom_sf"/>
</dbReference>
<feature type="domain" description="S1 motif" evidence="2">
    <location>
        <begin position="681"/>
        <end position="750"/>
    </location>
</feature>
<gene>
    <name evidence="3" type="ORF">J2T15_004710</name>
</gene>
<dbReference type="InterPro" id="IPR003029">
    <property type="entry name" value="S1_domain"/>
</dbReference>
<evidence type="ECO:0000256" key="1">
    <source>
        <dbReference type="SAM" id="MobiDB-lite"/>
    </source>
</evidence>
<dbReference type="PROSITE" id="PS50126">
    <property type="entry name" value="S1"/>
    <property type="match status" value="1"/>
</dbReference>
<accession>A0ABT9U6J1</accession>
<dbReference type="Gene3D" id="1.10.150.310">
    <property type="entry name" value="Tex RuvX-like domain-like"/>
    <property type="match status" value="1"/>
</dbReference>
<dbReference type="InterPro" id="IPR006641">
    <property type="entry name" value="YqgF/RNaseH-like_dom"/>
</dbReference>
<dbReference type="InterPro" id="IPR050437">
    <property type="entry name" value="Ribos_protein_bS1-like"/>
</dbReference>
<evidence type="ECO:0000313" key="4">
    <source>
        <dbReference type="Proteomes" id="UP001229346"/>
    </source>
</evidence>
<dbReference type="Gene3D" id="3.30.420.140">
    <property type="entry name" value="YqgF/RNase H-like domain"/>
    <property type="match status" value="1"/>
</dbReference>
<dbReference type="InterPro" id="IPR023319">
    <property type="entry name" value="Tex-like_HTH_dom_sf"/>
</dbReference>
<dbReference type="Pfam" id="PF12836">
    <property type="entry name" value="HHH_3"/>
    <property type="match status" value="1"/>
</dbReference>
<sequence length="752" mass="83424">MADTTVQKADMGSEESIGKSKLTAEQKAAESERIIKGIAAQLTIPLTKVKSAVGLLDEGNTIPFIARYRKEMTGELDENDLRSIEEKLQYMRNLEERKREVIRLIDEQGKLTDVLRADIEKSVKLQEVEDLYRPYRQKRKTRASVAKERGLEPLALWIWSQPRQGDPLAEAINYINADKDVATAQDALQGAMDILAENIADDAAIRAWVRKYTFDQGIIRTEAKDASAESVYEMYYSYQEPIRKLPPHRVLAINRGEREEVLRVAFDLAAERIHDYIQRRLLRNGTAAAVRDVFVAIIEDTYKRLLSPSIEREVRGELTEKAEEHAISIFSENLRNLLLQPPVRGNIVLGVDPAFRTGCKLAVIDDTGKLLEVAVSYPTPPNNKVAEAERLINGLIDKYKVELIVIGNGTASRETEQFIANLIGNRKATAGSAGREIKYIIVNEAGASVYSASKLAAEEFPKLDVAERSAVSIARRLQDPLAELVKIEPKAIGVGQYQHDVSQKRLDESLGGVVESAVNHVGVDVNTASASLLSYVAGINATIARNIVKYREENGRFAKRTQLQKVPRLGAKSYEQCIGFLRIPEAGNPLDRTAIHPESYDVVDKLFGALGLELKQIGSDALQSKLESIDLPSLANALDVGVPTLRDIVDSLLRPGRDPREELSPPIFHTDVLNMEDLTAGMELQGTVRNVIDFGAFIDIGIKNDGLVHISQMSDKFVKHPMDVVSVGDNVTVWVLSVDLKKGRVSLTMRKP</sequence>
<dbReference type="Gene3D" id="1.10.10.650">
    <property type="entry name" value="RuvA domain 2-like"/>
    <property type="match status" value="1"/>
</dbReference>
<dbReference type="SUPFAM" id="SSF53098">
    <property type="entry name" value="Ribonuclease H-like"/>
    <property type="match status" value="1"/>
</dbReference>
<dbReference type="Pfam" id="PF16921">
    <property type="entry name" value="Tex_YqgF"/>
    <property type="match status" value="1"/>
</dbReference>
<comment type="caution">
    <text evidence="3">The sequence shown here is derived from an EMBL/GenBank/DDBJ whole genome shotgun (WGS) entry which is preliminary data.</text>
</comment>
<dbReference type="Pfam" id="PF00575">
    <property type="entry name" value="S1"/>
    <property type="match status" value="1"/>
</dbReference>
<keyword evidence="4" id="KW-1185">Reference proteome</keyword>
<dbReference type="Pfam" id="PF22706">
    <property type="entry name" value="Tex_central_region"/>
    <property type="match status" value="1"/>
</dbReference>
<dbReference type="InterPro" id="IPR055179">
    <property type="entry name" value="Tex-like_central_region"/>
</dbReference>
<dbReference type="InterPro" id="IPR032639">
    <property type="entry name" value="Tex_YqgF"/>
</dbReference>
<reference evidence="3 4" key="1">
    <citation type="submission" date="2023-07" db="EMBL/GenBank/DDBJ databases">
        <title>Sorghum-associated microbial communities from plants grown in Nebraska, USA.</title>
        <authorList>
            <person name="Schachtman D."/>
        </authorList>
    </citation>
    <scope>NUCLEOTIDE SEQUENCE [LARGE SCALE GENOMIC DNA]</scope>
    <source>
        <strain evidence="3 4">CC482</strain>
    </source>
</reference>
<dbReference type="Pfam" id="PF09371">
    <property type="entry name" value="Tex_N"/>
    <property type="match status" value="1"/>
</dbReference>
<dbReference type="SMART" id="SM00732">
    <property type="entry name" value="YqgFc"/>
    <property type="match status" value="1"/>
</dbReference>
<dbReference type="InterPro" id="IPR044146">
    <property type="entry name" value="S1_Tex"/>
</dbReference>
<dbReference type="SUPFAM" id="SSF47781">
    <property type="entry name" value="RuvA domain 2-like"/>
    <property type="match status" value="2"/>
</dbReference>
<organism evidence="3 4">
    <name type="scientific">Paenibacillus harenae</name>
    <dbReference type="NCBI Taxonomy" id="306543"/>
    <lineage>
        <taxon>Bacteria</taxon>
        <taxon>Bacillati</taxon>
        <taxon>Bacillota</taxon>
        <taxon>Bacilli</taxon>
        <taxon>Bacillales</taxon>
        <taxon>Paenibacillaceae</taxon>
        <taxon>Paenibacillus</taxon>
    </lineage>
</organism>
<protein>
    <recommendedName>
        <fullName evidence="2">S1 motif domain-containing protein</fullName>
    </recommendedName>
</protein>
<dbReference type="Proteomes" id="UP001229346">
    <property type="component" value="Unassembled WGS sequence"/>
</dbReference>
<dbReference type="SUPFAM" id="SSF50249">
    <property type="entry name" value="Nucleic acid-binding proteins"/>
    <property type="match status" value="1"/>
</dbReference>
<dbReference type="InterPro" id="IPR010994">
    <property type="entry name" value="RuvA_2-like"/>
</dbReference>
<dbReference type="InterPro" id="IPR023323">
    <property type="entry name" value="Tex-like_dom_sf"/>
</dbReference>
<evidence type="ECO:0000259" key="2">
    <source>
        <dbReference type="PROSITE" id="PS50126"/>
    </source>
</evidence>
<dbReference type="InterPro" id="IPR018974">
    <property type="entry name" value="Tex-like_N"/>
</dbReference>
<proteinExistence type="predicted"/>
<dbReference type="Pfam" id="PF17674">
    <property type="entry name" value="HHH_9"/>
    <property type="match status" value="1"/>
</dbReference>
<dbReference type="CDD" id="cd05685">
    <property type="entry name" value="S1_Tex"/>
    <property type="match status" value="1"/>
</dbReference>
<evidence type="ECO:0000313" key="3">
    <source>
        <dbReference type="EMBL" id="MDQ0115252.1"/>
    </source>
</evidence>